<dbReference type="InParanoid" id="A0A165NU12"/>
<feature type="domain" description="DUF7330" evidence="2">
    <location>
        <begin position="63"/>
        <end position="273"/>
    </location>
</feature>
<dbReference type="InterPro" id="IPR055754">
    <property type="entry name" value="DUF7330"/>
</dbReference>
<evidence type="ECO:0000313" key="4">
    <source>
        <dbReference type="Proteomes" id="UP000077266"/>
    </source>
</evidence>
<evidence type="ECO:0000256" key="1">
    <source>
        <dbReference type="SAM" id="MobiDB-lite"/>
    </source>
</evidence>
<proteinExistence type="predicted"/>
<protein>
    <recommendedName>
        <fullName evidence="2">DUF7330 domain-containing protein</fullName>
    </recommendedName>
</protein>
<evidence type="ECO:0000259" key="2">
    <source>
        <dbReference type="Pfam" id="PF24016"/>
    </source>
</evidence>
<dbReference type="Proteomes" id="UP000077266">
    <property type="component" value="Unassembled WGS sequence"/>
</dbReference>
<dbReference type="Pfam" id="PF24016">
    <property type="entry name" value="DUF7330"/>
    <property type="match status" value="1"/>
</dbReference>
<keyword evidence="4" id="KW-1185">Reference proteome</keyword>
<accession>A0A165NU12</accession>
<gene>
    <name evidence="3" type="ORF">EXIGLDRAFT_88364</name>
</gene>
<feature type="region of interest" description="Disordered" evidence="1">
    <location>
        <begin position="1"/>
        <end position="67"/>
    </location>
</feature>
<reference evidence="3 4" key="1">
    <citation type="journal article" date="2016" name="Mol. Biol. Evol.">
        <title>Comparative Genomics of Early-Diverging Mushroom-Forming Fungi Provides Insights into the Origins of Lignocellulose Decay Capabilities.</title>
        <authorList>
            <person name="Nagy L.G."/>
            <person name="Riley R."/>
            <person name="Tritt A."/>
            <person name="Adam C."/>
            <person name="Daum C."/>
            <person name="Floudas D."/>
            <person name="Sun H."/>
            <person name="Yadav J.S."/>
            <person name="Pangilinan J."/>
            <person name="Larsson K.H."/>
            <person name="Matsuura K."/>
            <person name="Barry K."/>
            <person name="Labutti K."/>
            <person name="Kuo R."/>
            <person name="Ohm R.A."/>
            <person name="Bhattacharya S.S."/>
            <person name="Shirouzu T."/>
            <person name="Yoshinaga Y."/>
            <person name="Martin F.M."/>
            <person name="Grigoriev I.V."/>
            <person name="Hibbett D.S."/>
        </authorList>
    </citation>
    <scope>NUCLEOTIDE SEQUENCE [LARGE SCALE GENOMIC DNA]</scope>
    <source>
        <strain evidence="3 4">HHB12029</strain>
    </source>
</reference>
<dbReference type="AlphaFoldDB" id="A0A165NU12"/>
<dbReference type="OrthoDB" id="2593559at2759"/>
<feature type="compositionally biased region" description="Polar residues" evidence="1">
    <location>
        <begin position="26"/>
        <end position="38"/>
    </location>
</feature>
<evidence type="ECO:0000313" key="3">
    <source>
        <dbReference type="EMBL" id="KZW01218.1"/>
    </source>
</evidence>
<feature type="region of interest" description="Disordered" evidence="1">
    <location>
        <begin position="88"/>
        <end position="116"/>
    </location>
</feature>
<dbReference type="EMBL" id="KV425895">
    <property type="protein sequence ID" value="KZW01218.1"/>
    <property type="molecule type" value="Genomic_DNA"/>
</dbReference>
<name>A0A165NU12_EXIGL</name>
<sequence length="295" mass="32274">MILEKKPTDDAPPPPVPEKSAAVSDSPPSYFQSTSSYQIDHRAPSLRIPRSPPASAPVNHATNRLTLKTRKEPIAGFFQIDPMLSVHHPQLDAGKRRNRKSRKSKGLDEEEVPSATFETRQGDIALSLAIVAPHSSGADSGQRALVDVTTRQGNVDIAAVSLPRFPRKSVELTVSQFQIDAGRHLNLKVETRQGHVHVFIPRSFAGPVHLRSKKGRIAVLPHLAGVAQVVSSRDQEAMFLVGTAALPANKDWRGDYLSLLSRSGEVVVGYYGEDELPKEEGFWQRLGHWLSGAPS</sequence>
<organism evidence="3 4">
    <name type="scientific">Exidia glandulosa HHB12029</name>
    <dbReference type="NCBI Taxonomy" id="1314781"/>
    <lineage>
        <taxon>Eukaryota</taxon>
        <taxon>Fungi</taxon>
        <taxon>Dikarya</taxon>
        <taxon>Basidiomycota</taxon>
        <taxon>Agaricomycotina</taxon>
        <taxon>Agaricomycetes</taxon>
        <taxon>Auriculariales</taxon>
        <taxon>Exidiaceae</taxon>
        <taxon>Exidia</taxon>
    </lineage>
</organism>